<dbReference type="Gene3D" id="3.40.30.120">
    <property type="match status" value="1"/>
</dbReference>
<dbReference type="RefSeq" id="WP_270079760.1">
    <property type="nucleotide sequence ID" value="NZ_CP115300.1"/>
</dbReference>
<proteinExistence type="predicted"/>
<sequence length="54" mass="5833">MRGPYGDWARLSEVSDAGALLVRPDRFVAFRHASAAPDATALLTDALRRILGHA</sequence>
<evidence type="ECO:0000313" key="2">
    <source>
        <dbReference type="Proteomes" id="UP001212326"/>
    </source>
</evidence>
<evidence type="ECO:0008006" key="3">
    <source>
        <dbReference type="Google" id="ProtNLM"/>
    </source>
</evidence>
<organism evidence="1 2">
    <name type="scientific">Streptomyces camelliae</name>
    <dbReference type="NCBI Taxonomy" id="3004093"/>
    <lineage>
        <taxon>Bacteria</taxon>
        <taxon>Bacillati</taxon>
        <taxon>Actinomycetota</taxon>
        <taxon>Actinomycetes</taxon>
        <taxon>Kitasatosporales</taxon>
        <taxon>Streptomycetaceae</taxon>
        <taxon>Streptomyces</taxon>
    </lineage>
</organism>
<accession>A0ABY7NUC7</accession>
<name>A0ABY7NUC7_9ACTN</name>
<dbReference type="EMBL" id="CP115300">
    <property type="protein sequence ID" value="WBO61805.1"/>
    <property type="molecule type" value="Genomic_DNA"/>
</dbReference>
<keyword evidence="2" id="KW-1185">Reference proteome</keyword>
<reference evidence="1 2" key="1">
    <citation type="submission" date="2022-12" db="EMBL/GenBank/DDBJ databases">
        <authorList>
            <person name="Mo P."/>
        </authorList>
    </citation>
    <scope>NUCLEOTIDE SEQUENCE [LARGE SCALE GENOMIC DNA]</scope>
    <source>
        <strain evidence="1 2">HUAS 2-6</strain>
    </source>
</reference>
<dbReference type="Proteomes" id="UP001212326">
    <property type="component" value="Chromosome"/>
</dbReference>
<dbReference type="Pfam" id="PF21274">
    <property type="entry name" value="Rng_hyd_C"/>
    <property type="match status" value="1"/>
</dbReference>
<evidence type="ECO:0000313" key="1">
    <source>
        <dbReference type="EMBL" id="WBO61805.1"/>
    </source>
</evidence>
<protein>
    <recommendedName>
        <fullName evidence="3">2,4-dichlorophenol 6-monooxygenase</fullName>
    </recommendedName>
</protein>
<gene>
    <name evidence="1" type="ORF">O1G22_02575</name>
</gene>